<keyword evidence="1" id="KW-1133">Transmembrane helix</keyword>
<feature type="transmembrane region" description="Helical" evidence="1">
    <location>
        <begin position="177"/>
        <end position="198"/>
    </location>
</feature>
<dbReference type="EMBL" id="CP022187">
    <property type="protein sequence ID" value="AWI77727.1"/>
    <property type="molecule type" value="Genomic_DNA"/>
</dbReference>
<dbReference type="Proteomes" id="UP000244930">
    <property type="component" value="Chromosome"/>
</dbReference>
<proteinExistence type="predicted"/>
<sequence length="319" mass="36029">MLARWLEQEQSDADGWHILNELTRRSLDRINMSESARCFTTEELCDWAGIAATSNLWKSVKTWWESRRRRVRLAMCRAGVDFEPILDRRGGGGRGNRAVNSLRMVPLIEGGAEESLQETNNPDVDTATGALVVPIVEEVLYWQPNDLPVKLSNLLLRRLFSAGEMGIGSLRHNLLRFNLLGSSLFMLIFSISAVGMMVIENRPIGTRDLGLLFLVGIGGLMWWQQWRPVLLAREDRITPLPDEWLPIKAAPAQLERKRTDSGEVLRLVRYVATCPVCGGDMHLARGAPEWPRRTVGRCADAPREHVFSFDPVKLVGHRL</sequence>
<accession>A0A2U8GVI1</accession>
<reference evidence="2 3" key="1">
    <citation type="submission" date="2017-06" db="EMBL/GenBank/DDBJ databases">
        <title>Azoarcus.</title>
        <authorList>
            <person name="Woo J.-H."/>
            <person name="Kim H.-S."/>
        </authorList>
    </citation>
    <scope>NUCLEOTIDE SEQUENCE [LARGE SCALE GENOMIC DNA]</scope>
    <source>
        <strain evidence="2 3">TSPY31</strain>
    </source>
</reference>
<name>A0A2U8GVI1_9RHOO</name>
<evidence type="ECO:0000256" key="1">
    <source>
        <dbReference type="SAM" id="Phobius"/>
    </source>
</evidence>
<dbReference type="AlphaFoldDB" id="A0A2U8GVI1"/>
<feature type="transmembrane region" description="Helical" evidence="1">
    <location>
        <begin position="204"/>
        <end position="223"/>
    </location>
</feature>
<keyword evidence="1" id="KW-0472">Membrane</keyword>
<gene>
    <name evidence="2" type="ORF">CEW83_14200</name>
</gene>
<dbReference type="KEGG" id="acom:CEW83_14200"/>
<protein>
    <submittedName>
        <fullName evidence="2">Uncharacterized protein</fullName>
    </submittedName>
</protein>
<keyword evidence="1" id="KW-0812">Transmembrane</keyword>
<keyword evidence="3" id="KW-1185">Reference proteome</keyword>
<organism evidence="2 3">
    <name type="scientific">Parazoarcus communis</name>
    <dbReference type="NCBI Taxonomy" id="41977"/>
    <lineage>
        <taxon>Bacteria</taxon>
        <taxon>Pseudomonadati</taxon>
        <taxon>Pseudomonadota</taxon>
        <taxon>Betaproteobacteria</taxon>
        <taxon>Rhodocyclales</taxon>
        <taxon>Zoogloeaceae</taxon>
        <taxon>Parazoarcus</taxon>
    </lineage>
</organism>
<evidence type="ECO:0000313" key="2">
    <source>
        <dbReference type="EMBL" id="AWI77727.1"/>
    </source>
</evidence>
<evidence type="ECO:0000313" key="3">
    <source>
        <dbReference type="Proteomes" id="UP000244930"/>
    </source>
</evidence>